<evidence type="ECO:0000259" key="8">
    <source>
        <dbReference type="PROSITE" id="PS51178"/>
    </source>
</evidence>
<dbReference type="EC" id="2.7.11.1" evidence="1"/>
<keyword evidence="6" id="KW-0812">Transmembrane</keyword>
<evidence type="ECO:0000256" key="4">
    <source>
        <dbReference type="ARBA" id="ARBA00022777"/>
    </source>
</evidence>
<comment type="caution">
    <text evidence="9">The sequence shown here is derived from an EMBL/GenBank/DDBJ whole genome shotgun (WGS) entry which is preliminary data.</text>
</comment>
<dbReference type="GO" id="GO:0005524">
    <property type="term" value="F:ATP binding"/>
    <property type="evidence" value="ECO:0007669"/>
    <property type="project" value="UniProtKB-KW"/>
</dbReference>
<dbReference type="CDD" id="cd06577">
    <property type="entry name" value="PASTA_pknB"/>
    <property type="match status" value="4"/>
</dbReference>
<organism evidence="9 10">
    <name type="scientific">Candidatus Agrococcus pullicola</name>
    <dbReference type="NCBI Taxonomy" id="2838429"/>
    <lineage>
        <taxon>Bacteria</taxon>
        <taxon>Bacillati</taxon>
        <taxon>Actinomycetota</taxon>
        <taxon>Actinomycetes</taxon>
        <taxon>Micrococcales</taxon>
        <taxon>Microbacteriaceae</taxon>
        <taxon>Agrococcus</taxon>
    </lineage>
</organism>
<feature type="domain" description="PASTA" evidence="8">
    <location>
        <begin position="399"/>
        <end position="466"/>
    </location>
</feature>
<evidence type="ECO:0000313" key="9">
    <source>
        <dbReference type="EMBL" id="HIY67655.1"/>
    </source>
</evidence>
<evidence type="ECO:0000256" key="5">
    <source>
        <dbReference type="ARBA" id="ARBA00022840"/>
    </source>
</evidence>
<gene>
    <name evidence="9" type="ORF">H9830_15425</name>
</gene>
<evidence type="ECO:0000256" key="6">
    <source>
        <dbReference type="SAM" id="Phobius"/>
    </source>
</evidence>
<dbReference type="SUPFAM" id="SSF56112">
    <property type="entry name" value="Protein kinase-like (PK-like)"/>
    <property type="match status" value="1"/>
</dbReference>
<dbReference type="InterPro" id="IPR000719">
    <property type="entry name" value="Prot_kinase_dom"/>
</dbReference>
<reference evidence="9" key="1">
    <citation type="journal article" date="2021" name="PeerJ">
        <title>Extensive microbial diversity within the chicken gut microbiome revealed by metagenomics and culture.</title>
        <authorList>
            <person name="Gilroy R."/>
            <person name="Ravi A."/>
            <person name="Getino M."/>
            <person name="Pursley I."/>
            <person name="Horton D.L."/>
            <person name="Alikhan N.F."/>
            <person name="Baker D."/>
            <person name="Gharbi K."/>
            <person name="Hall N."/>
            <person name="Watson M."/>
            <person name="Adriaenssens E.M."/>
            <person name="Foster-Nyarko E."/>
            <person name="Jarju S."/>
            <person name="Secka A."/>
            <person name="Antonio M."/>
            <person name="Oren A."/>
            <person name="Chaudhuri R.R."/>
            <person name="La Ragione R."/>
            <person name="Hildebrand F."/>
            <person name="Pallen M.J."/>
        </authorList>
    </citation>
    <scope>NUCLEOTIDE SEQUENCE</scope>
    <source>
        <strain evidence="9">ChiGjej1B1-98</strain>
    </source>
</reference>
<keyword evidence="4" id="KW-0418">Kinase</keyword>
<dbReference type="InterPro" id="IPR011009">
    <property type="entry name" value="Kinase-like_dom_sf"/>
</dbReference>
<evidence type="ECO:0000256" key="2">
    <source>
        <dbReference type="ARBA" id="ARBA00022679"/>
    </source>
</evidence>
<keyword evidence="6" id="KW-1133">Transmembrane helix</keyword>
<keyword evidence="6" id="KW-0472">Membrane</keyword>
<keyword evidence="3" id="KW-0547">Nucleotide-binding</keyword>
<dbReference type="Gene3D" id="1.10.510.10">
    <property type="entry name" value="Transferase(Phosphotransferase) domain 1"/>
    <property type="match status" value="1"/>
</dbReference>
<evidence type="ECO:0000313" key="10">
    <source>
        <dbReference type="Proteomes" id="UP000824005"/>
    </source>
</evidence>
<dbReference type="Gene3D" id="3.30.10.20">
    <property type="match status" value="4"/>
</dbReference>
<dbReference type="PANTHER" id="PTHR43671">
    <property type="entry name" value="SERINE/THREONINE-PROTEIN KINASE NEK"/>
    <property type="match status" value="1"/>
</dbReference>
<dbReference type="EMBL" id="DXDC01000468">
    <property type="protein sequence ID" value="HIY67655.1"/>
    <property type="molecule type" value="Genomic_DNA"/>
</dbReference>
<dbReference type="GO" id="GO:0004674">
    <property type="term" value="F:protein serine/threonine kinase activity"/>
    <property type="evidence" value="ECO:0007669"/>
    <property type="project" value="UniProtKB-EC"/>
</dbReference>
<evidence type="ECO:0000256" key="3">
    <source>
        <dbReference type="ARBA" id="ARBA00022741"/>
    </source>
</evidence>
<feature type="non-terminal residue" evidence="9">
    <location>
        <position position="1"/>
    </location>
</feature>
<feature type="domain" description="PASTA" evidence="8">
    <location>
        <begin position="193"/>
        <end position="260"/>
    </location>
</feature>
<evidence type="ECO:0000256" key="1">
    <source>
        <dbReference type="ARBA" id="ARBA00012513"/>
    </source>
</evidence>
<dbReference type="PROSITE" id="PS50011">
    <property type="entry name" value="PROTEIN_KINASE_DOM"/>
    <property type="match status" value="1"/>
</dbReference>
<dbReference type="InterPro" id="IPR005543">
    <property type="entry name" value="PASTA_dom"/>
</dbReference>
<dbReference type="SMART" id="SM00740">
    <property type="entry name" value="PASTA"/>
    <property type="match status" value="3"/>
</dbReference>
<evidence type="ECO:0000259" key="7">
    <source>
        <dbReference type="PROSITE" id="PS50011"/>
    </source>
</evidence>
<dbReference type="Proteomes" id="UP000824005">
    <property type="component" value="Unassembled WGS sequence"/>
</dbReference>
<dbReference type="Pfam" id="PF00069">
    <property type="entry name" value="Pkinase"/>
    <property type="match status" value="1"/>
</dbReference>
<name>A0A9D2CBM7_9MICO</name>
<sequence>KALLGTIAYLSPELVTRGQADKRSDIYAVGIMLFEMLTGKQPFTGEQPMQIAYQHANEQVPAPSSIEPGIPRSLDLIVEWATQRDPELRPSDAGEFLKHVQDVRSGGMTEQQQTLLLSADTQATTRAIERVNTAEAPAVVAPANKPPPVSGTAGTLVRKTTARRRRGLVWLAATLVIAVTLGITGWWLSIGPGARIDLPETTGATYEQAVEMLANAGLETTPVREDEPNYDVPAGEVLEMQPGAGASVPKDEIVTLVVSAGRQDLPAPNIVGMQEDQAQTAIEDAGFVFDEDLVDRRFNRDVERGTVVVGLLAEGEAFEPETEIEERTAMGYILSLGGIPAQPGQSQEEATSALHDVNLEVSIDTEYSRDVDEGDVIEVQVPDNPVREGDTVTLVISLGPPLVEIPDVSDMTFQEAIDELEELGFDVVPETDIQVRRLWGAFGVESVDPEIGTEVPEGSTITVVGEH</sequence>
<keyword evidence="5" id="KW-0067">ATP-binding</keyword>
<reference evidence="9" key="2">
    <citation type="submission" date="2021-04" db="EMBL/GenBank/DDBJ databases">
        <authorList>
            <person name="Gilroy R."/>
        </authorList>
    </citation>
    <scope>NUCLEOTIDE SEQUENCE</scope>
    <source>
        <strain evidence="9">ChiGjej1B1-98</strain>
    </source>
</reference>
<proteinExistence type="predicted"/>
<dbReference type="Pfam" id="PF03793">
    <property type="entry name" value="PASTA"/>
    <property type="match status" value="3"/>
</dbReference>
<protein>
    <recommendedName>
        <fullName evidence="1">non-specific serine/threonine protein kinase</fullName>
        <ecNumber evidence="1">2.7.11.1</ecNumber>
    </recommendedName>
</protein>
<dbReference type="PANTHER" id="PTHR43671:SF13">
    <property type="entry name" value="SERINE_THREONINE-PROTEIN KINASE NEK2"/>
    <property type="match status" value="1"/>
</dbReference>
<dbReference type="PROSITE" id="PS51178">
    <property type="entry name" value="PASTA"/>
    <property type="match status" value="2"/>
</dbReference>
<feature type="transmembrane region" description="Helical" evidence="6">
    <location>
        <begin position="168"/>
        <end position="188"/>
    </location>
</feature>
<dbReference type="AlphaFoldDB" id="A0A9D2CBM7"/>
<accession>A0A9D2CBM7</accession>
<keyword evidence="2" id="KW-0808">Transferase</keyword>
<dbReference type="InterPro" id="IPR050660">
    <property type="entry name" value="NEK_Ser/Thr_kinase"/>
</dbReference>
<feature type="domain" description="Protein kinase" evidence="7">
    <location>
        <begin position="1"/>
        <end position="102"/>
    </location>
</feature>